<gene>
    <name evidence="1" type="ORF">M9458_034748</name>
</gene>
<feature type="non-terminal residue" evidence="1">
    <location>
        <position position="1"/>
    </location>
</feature>
<name>A0ABD0P888_CIRMR</name>
<protein>
    <submittedName>
        <fullName evidence="1">Uncharacterized protein</fullName>
    </submittedName>
</protein>
<proteinExistence type="predicted"/>
<organism evidence="1 2">
    <name type="scientific">Cirrhinus mrigala</name>
    <name type="common">Mrigala</name>
    <dbReference type="NCBI Taxonomy" id="683832"/>
    <lineage>
        <taxon>Eukaryota</taxon>
        <taxon>Metazoa</taxon>
        <taxon>Chordata</taxon>
        <taxon>Craniata</taxon>
        <taxon>Vertebrata</taxon>
        <taxon>Euteleostomi</taxon>
        <taxon>Actinopterygii</taxon>
        <taxon>Neopterygii</taxon>
        <taxon>Teleostei</taxon>
        <taxon>Ostariophysi</taxon>
        <taxon>Cypriniformes</taxon>
        <taxon>Cyprinidae</taxon>
        <taxon>Labeoninae</taxon>
        <taxon>Labeonini</taxon>
        <taxon>Cirrhinus</taxon>
    </lineage>
</organism>
<evidence type="ECO:0000313" key="1">
    <source>
        <dbReference type="EMBL" id="KAL0170152.1"/>
    </source>
</evidence>
<accession>A0ABD0P888</accession>
<reference evidence="1 2" key="1">
    <citation type="submission" date="2024-05" db="EMBL/GenBank/DDBJ databases">
        <title>Genome sequencing and assembly of Indian major carp, Cirrhinus mrigala (Hamilton, 1822).</title>
        <authorList>
            <person name="Mohindra V."/>
            <person name="Chowdhury L.M."/>
            <person name="Lal K."/>
            <person name="Jena J.K."/>
        </authorList>
    </citation>
    <scope>NUCLEOTIDE SEQUENCE [LARGE SCALE GENOMIC DNA]</scope>
    <source>
        <strain evidence="1">CM1030</strain>
        <tissue evidence="1">Blood</tissue>
    </source>
</reference>
<feature type="non-terminal residue" evidence="1">
    <location>
        <position position="58"/>
    </location>
</feature>
<sequence length="58" mass="6494">DDLYFEVGSLLALSLVHGGPPVGFFSPALYHSLFNYPTNYRPTLQDLGDTAFAYKIRQ</sequence>
<dbReference type="Proteomes" id="UP001529510">
    <property type="component" value="Unassembled WGS sequence"/>
</dbReference>
<dbReference type="AlphaFoldDB" id="A0ABD0P888"/>
<evidence type="ECO:0000313" key="2">
    <source>
        <dbReference type="Proteomes" id="UP001529510"/>
    </source>
</evidence>
<comment type="caution">
    <text evidence="1">The sequence shown here is derived from an EMBL/GenBank/DDBJ whole genome shotgun (WGS) entry which is preliminary data.</text>
</comment>
<keyword evidence="2" id="KW-1185">Reference proteome</keyword>
<dbReference type="EMBL" id="JAMKFB020000017">
    <property type="protein sequence ID" value="KAL0170152.1"/>
    <property type="molecule type" value="Genomic_DNA"/>
</dbReference>